<accession>A0AAD7S3S9</accession>
<proteinExistence type="predicted"/>
<dbReference type="EMBL" id="JAINUG010000116">
    <property type="protein sequence ID" value="KAJ8395455.1"/>
    <property type="molecule type" value="Genomic_DNA"/>
</dbReference>
<name>A0AAD7S3S9_9TELE</name>
<dbReference type="Proteomes" id="UP001221898">
    <property type="component" value="Unassembled WGS sequence"/>
</dbReference>
<evidence type="ECO:0000313" key="2">
    <source>
        <dbReference type="Proteomes" id="UP001221898"/>
    </source>
</evidence>
<comment type="caution">
    <text evidence="1">The sequence shown here is derived from an EMBL/GenBank/DDBJ whole genome shotgun (WGS) entry which is preliminary data.</text>
</comment>
<dbReference type="AlphaFoldDB" id="A0AAD7S3S9"/>
<protein>
    <submittedName>
        <fullName evidence="1">Uncharacterized protein</fullName>
    </submittedName>
</protein>
<evidence type="ECO:0000313" key="1">
    <source>
        <dbReference type="EMBL" id="KAJ8395455.1"/>
    </source>
</evidence>
<gene>
    <name evidence="1" type="ORF">AAFF_G00031890</name>
</gene>
<keyword evidence="2" id="KW-1185">Reference proteome</keyword>
<sequence>MSSITPWLASVFGARLVGAITGRKRSLQGCLGRGQARTSQAVGLWLYVRQGHRLLPLKPVRNVNDRGKGRCRVLNPLVLVSGRQAVLWFLSVLPWRWAALGRSRDQQAGPGFELAPLKEAPTRLQSTACPDKQSPSDGRVPGLLRQNWHRAGGPWTPQQWRVQERCRPHEAPHSHARISQPRAPVPRFRARQAVPVTPSDSGCDVNLAALLILQVKETPAPRAELYSVQNPIVPEVSARFPSDGRGVLETGCSAADKRRAQTASLKTIMRRLVRSRQPPLCVRNTDRGKLLKDWGRPAASGQTGHLTTHRTLASTVALLSSSDIFPNKPLSQNIQLKLMECENVSCWRMTTSAEKAVGIDRRALGTGLIHSVRKSSRPPLAPSLPRLIQAHLPICPPGVGTLEQD</sequence>
<reference evidence="1" key="1">
    <citation type="journal article" date="2023" name="Science">
        <title>Genome structures resolve the early diversification of teleost fishes.</title>
        <authorList>
            <person name="Parey E."/>
            <person name="Louis A."/>
            <person name="Montfort J."/>
            <person name="Bouchez O."/>
            <person name="Roques C."/>
            <person name="Iampietro C."/>
            <person name="Lluch J."/>
            <person name="Castinel A."/>
            <person name="Donnadieu C."/>
            <person name="Desvignes T."/>
            <person name="Floi Bucao C."/>
            <person name="Jouanno E."/>
            <person name="Wen M."/>
            <person name="Mejri S."/>
            <person name="Dirks R."/>
            <person name="Jansen H."/>
            <person name="Henkel C."/>
            <person name="Chen W.J."/>
            <person name="Zahm M."/>
            <person name="Cabau C."/>
            <person name="Klopp C."/>
            <person name="Thompson A.W."/>
            <person name="Robinson-Rechavi M."/>
            <person name="Braasch I."/>
            <person name="Lecointre G."/>
            <person name="Bobe J."/>
            <person name="Postlethwait J.H."/>
            <person name="Berthelot C."/>
            <person name="Roest Crollius H."/>
            <person name="Guiguen Y."/>
        </authorList>
    </citation>
    <scope>NUCLEOTIDE SEQUENCE</scope>
    <source>
        <strain evidence="1">NC1722</strain>
    </source>
</reference>
<organism evidence="1 2">
    <name type="scientific">Aldrovandia affinis</name>
    <dbReference type="NCBI Taxonomy" id="143900"/>
    <lineage>
        <taxon>Eukaryota</taxon>
        <taxon>Metazoa</taxon>
        <taxon>Chordata</taxon>
        <taxon>Craniata</taxon>
        <taxon>Vertebrata</taxon>
        <taxon>Euteleostomi</taxon>
        <taxon>Actinopterygii</taxon>
        <taxon>Neopterygii</taxon>
        <taxon>Teleostei</taxon>
        <taxon>Notacanthiformes</taxon>
        <taxon>Halosauridae</taxon>
        <taxon>Aldrovandia</taxon>
    </lineage>
</organism>